<keyword evidence="2" id="KW-1185">Reference proteome</keyword>
<organism evidence="1 2">
    <name type="scientific">Reticulomyxa filosa</name>
    <dbReference type="NCBI Taxonomy" id="46433"/>
    <lineage>
        <taxon>Eukaryota</taxon>
        <taxon>Sar</taxon>
        <taxon>Rhizaria</taxon>
        <taxon>Retaria</taxon>
        <taxon>Foraminifera</taxon>
        <taxon>Monothalamids</taxon>
        <taxon>Reticulomyxidae</taxon>
        <taxon>Reticulomyxa</taxon>
    </lineage>
</organism>
<dbReference type="EMBL" id="ASPP01029566">
    <property type="protein sequence ID" value="ETO04287.1"/>
    <property type="molecule type" value="Genomic_DNA"/>
</dbReference>
<dbReference type="OrthoDB" id="443688at2759"/>
<reference evidence="1 2" key="1">
    <citation type="journal article" date="2013" name="Curr. Biol.">
        <title>The Genome of the Foraminiferan Reticulomyxa filosa.</title>
        <authorList>
            <person name="Glockner G."/>
            <person name="Hulsmann N."/>
            <person name="Schleicher M."/>
            <person name="Noegel A.A."/>
            <person name="Eichinger L."/>
            <person name="Gallinger C."/>
            <person name="Pawlowski J."/>
            <person name="Sierra R."/>
            <person name="Euteneuer U."/>
            <person name="Pillet L."/>
            <person name="Moustafa A."/>
            <person name="Platzer M."/>
            <person name="Groth M."/>
            <person name="Szafranski K."/>
            <person name="Schliwa M."/>
        </authorList>
    </citation>
    <scope>NUCLEOTIDE SEQUENCE [LARGE SCALE GENOMIC DNA]</scope>
</reference>
<name>X6LT50_RETFI</name>
<proteinExistence type="predicted"/>
<evidence type="ECO:0000313" key="1">
    <source>
        <dbReference type="EMBL" id="ETO04287.1"/>
    </source>
</evidence>
<accession>X6LT50</accession>
<gene>
    <name evidence="1" type="ORF">RFI_33111</name>
</gene>
<sequence length="256" mass="28812">MASFRVRFVEDFATVRNIRDLVSLSTRIIHYSGFGLPHALALESEEQLGMAKKLPAKELRDLIAIGGGSSGLELVFVSAYHSLASAKAFMDAGVKHVVCMTQDNKTAIDNTSKNFIYQFYLHLVQGETIQAAFDKSKEIITTTTTGNSGSVNKSSENTKFRLLPEDKSHDVVLFANATAINTDSNSKTNIDEKNKICMLKDCSRKPSLRLFFHPPDPWIGRYRDMFQLIKCIQDPQTRFTIIFGDKGFYKYFFPTL</sequence>
<protein>
    <submittedName>
        <fullName evidence="1">Uncharacterized protein</fullName>
    </submittedName>
</protein>
<comment type="caution">
    <text evidence="1">The sequence shown here is derived from an EMBL/GenBank/DDBJ whole genome shotgun (WGS) entry which is preliminary data.</text>
</comment>
<dbReference type="Proteomes" id="UP000023152">
    <property type="component" value="Unassembled WGS sequence"/>
</dbReference>
<evidence type="ECO:0000313" key="2">
    <source>
        <dbReference type="Proteomes" id="UP000023152"/>
    </source>
</evidence>
<dbReference type="AlphaFoldDB" id="X6LT50"/>